<feature type="region of interest" description="Disordered" evidence="1">
    <location>
        <begin position="1"/>
        <end position="20"/>
    </location>
</feature>
<organism evidence="2 3">
    <name type="scientific">Pocillopora damicornis</name>
    <name type="common">Cauliflower coral</name>
    <name type="synonym">Millepora damicornis</name>
    <dbReference type="NCBI Taxonomy" id="46731"/>
    <lineage>
        <taxon>Eukaryota</taxon>
        <taxon>Metazoa</taxon>
        <taxon>Cnidaria</taxon>
        <taxon>Anthozoa</taxon>
        <taxon>Hexacorallia</taxon>
        <taxon>Scleractinia</taxon>
        <taxon>Astrocoeniina</taxon>
        <taxon>Pocilloporidae</taxon>
        <taxon>Pocillopora</taxon>
    </lineage>
</organism>
<evidence type="ECO:0000313" key="2">
    <source>
        <dbReference type="EMBL" id="RMX56077.1"/>
    </source>
</evidence>
<feature type="compositionally biased region" description="Basic and acidic residues" evidence="1">
    <location>
        <begin position="117"/>
        <end position="130"/>
    </location>
</feature>
<comment type="caution">
    <text evidence="2">The sequence shown here is derived from an EMBL/GenBank/DDBJ whole genome shotgun (WGS) entry which is preliminary data.</text>
</comment>
<name>A0A3M6UR85_POCDA</name>
<dbReference type="OrthoDB" id="5988074at2759"/>
<keyword evidence="3" id="KW-1185">Reference proteome</keyword>
<gene>
    <name evidence="2" type="ORF">pdam_00010415</name>
</gene>
<feature type="region of interest" description="Disordered" evidence="1">
    <location>
        <begin position="154"/>
        <end position="206"/>
    </location>
</feature>
<dbReference type="EMBL" id="RCHS01000927">
    <property type="protein sequence ID" value="RMX56077.1"/>
    <property type="molecule type" value="Genomic_DNA"/>
</dbReference>
<protein>
    <submittedName>
        <fullName evidence="2">Uncharacterized protein</fullName>
    </submittedName>
</protein>
<evidence type="ECO:0000256" key="1">
    <source>
        <dbReference type="SAM" id="MobiDB-lite"/>
    </source>
</evidence>
<dbReference type="AlphaFoldDB" id="A0A3M6UR85"/>
<feature type="compositionally biased region" description="Basic residues" evidence="1">
    <location>
        <begin position="159"/>
        <end position="170"/>
    </location>
</feature>
<reference evidence="2 3" key="1">
    <citation type="journal article" date="2018" name="Sci. Rep.">
        <title>Comparative analysis of the Pocillopora damicornis genome highlights role of immune system in coral evolution.</title>
        <authorList>
            <person name="Cunning R."/>
            <person name="Bay R.A."/>
            <person name="Gillette P."/>
            <person name="Baker A.C."/>
            <person name="Traylor-Knowles N."/>
        </authorList>
    </citation>
    <scope>NUCLEOTIDE SEQUENCE [LARGE SCALE GENOMIC DNA]</scope>
    <source>
        <strain evidence="2">RSMAS</strain>
        <tissue evidence="2">Whole animal</tissue>
    </source>
</reference>
<feature type="region of interest" description="Disordered" evidence="1">
    <location>
        <begin position="25"/>
        <end position="137"/>
    </location>
</feature>
<proteinExistence type="predicted"/>
<feature type="compositionally biased region" description="Basic and acidic residues" evidence="1">
    <location>
        <begin position="192"/>
        <end position="206"/>
    </location>
</feature>
<sequence length="330" mass="37831">MKSSHPFATSSDTSETADRFKFSANEVFSDAEMDKMEKGEGSSLNEEAPRAPVTKVKSCLKQREKSAQKRKFKCDKKTQLSDRDGSIYSNDEEMGEEEREKNIVNVGQTSKKSSTQSDKRVPLERARNSTDSDEEYDHLTSRIWKDYEDRRAHNVNNQKAHHTKRIRKGHRDAYVNREEAKSKDANDEESASEEKNAHSGKGYRDLPWHTMKTKDMACTFNEPANDAITVEIADELSHVYEEEDSSYNQAFQVIGYRTTKMAQQYKSQVQSVIRRLKLTKTATKPADPKPPVMYLLLLPGKDGVKLLKTWLSYAVEKYQPGTVRSYLMSF</sequence>
<accession>A0A3M6UR85</accession>
<feature type="compositionally biased region" description="Polar residues" evidence="1">
    <location>
        <begin position="1"/>
        <end position="14"/>
    </location>
</feature>
<feature type="compositionally biased region" description="Basic and acidic residues" evidence="1">
    <location>
        <begin position="75"/>
        <end position="85"/>
    </location>
</feature>
<feature type="compositionally biased region" description="Basic and acidic residues" evidence="1">
    <location>
        <begin position="171"/>
        <end position="185"/>
    </location>
</feature>
<evidence type="ECO:0000313" key="3">
    <source>
        <dbReference type="Proteomes" id="UP000275408"/>
    </source>
</evidence>
<dbReference type="Proteomes" id="UP000275408">
    <property type="component" value="Unassembled WGS sequence"/>
</dbReference>